<dbReference type="Proteomes" id="UP000251692">
    <property type="component" value="Unassembled WGS sequence"/>
</dbReference>
<evidence type="ECO:0000256" key="2">
    <source>
        <dbReference type="ARBA" id="ARBA00009773"/>
    </source>
</evidence>
<dbReference type="RefSeq" id="WP_112306374.1">
    <property type="nucleotide sequence ID" value="NZ_QMDV01000004.1"/>
</dbReference>
<dbReference type="PANTHER" id="PTHR21716:SF62">
    <property type="entry name" value="TRANSPORT PROTEIN YDBI-RELATED"/>
    <property type="match status" value="1"/>
</dbReference>
<dbReference type="AlphaFoldDB" id="A0A364RBN8"/>
<name>A0A364RBN8_9BACT</name>
<feature type="transmembrane region" description="Helical" evidence="6">
    <location>
        <begin position="202"/>
        <end position="225"/>
    </location>
</feature>
<dbReference type="Pfam" id="PF01594">
    <property type="entry name" value="AI-2E_transport"/>
    <property type="match status" value="1"/>
</dbReference>
<evidence type="ECO:0000256" key="4">
    <source>
        <dbReference type="ARBA" id="ARBA00022989"/>
    </source>
</evidence>
<feature type="transmembrane region" description="Helical" evidence="6">
    <location>
        <begin position="231"/>
        <end position="260"/>
    </location>
</feature>
<comment type="caution">
    <text evidence="7">The sequence shown here is derived from an EMBL/GenBank/DDBJ whole genome shotgun (WGS) entry which is preliminary data.</text>
</comment>
<evidence type="ECO:0000256" key="3">
    <source>
        <dbReference type="ARBA" id="ARBA00022692"/>
    </source>
</evidence>
<evidence type="ECO:0000313" key="7">
    <source>
        <dbReference type="EMBL" id="RAU81694.1"/>
    </source>
</evidence>
<evidence type="ECO:0000256" key="1">
    <source>
        <dbReference type="ARBA" id="ARBA00004141"/>
    </source>
</evidence>
<dbReference type="InterPro" id="IPR002549">
    <property type="entry name" value="AI-2E-like"/>
</dbReference>
<feature type="transmembrane region" description="Helical" evidence="6">
    <location>
        <begin position="267"/>
        <end position="290"/>
    </location>
</feature>
<feature type="transmembrane region" description="Helical" evidence="6">
    <location>
        <begin position="12"/>
        <end position="28"/>
    </location>
</feature>
<dbReference type="EMBL" id="QMDV01000004">
    <property type="protein sequence ID" value="RAU81694.1"/>
    <property type="molecule type" value="Genomic_DNA"/>
</dbReference>
<keyword evidence="8" id="KW-1185">Reference proteome</keyword>
<feature type="transmembrane region" description="Helical" evidence="6">
    <location>
        <begin position="65"/>
        <end position="86"/>
    </location>
</feature>
<keyword evidence="4 6" id="KW-1133">Transmembrane helix</keyword>
<organism evidence="7 8">
    <name type="scientific">Pontibacter arcticus</name>
    <dbReference type="NCBI Taxonomy" id="2080288"/>
    <lineage>
        <taxon>Bacteria</taxon>
        <taxon>Pseudomonadati</taxon>
        <taxon>Bacteroidota</taxon>
        <taxon>Cytophagia</taxon>
        <taxon>Cytophagales</taxon>
        <taxon>Hymenobacteraceae</taxon>
        <taxon>Pontibacter</taxon>
    </lineage>
</organism>
<dbReference type="GO" id="GO:0016020">
    <property type="term" value="C:membrane"/>
    <property type="evidence" value="ECO:0007669"/>
    <property type="project" value="UniProtKB-SubCell"/>
</dbReference>
<proteinExistence type="inferred from homology"/>
<comment type="similarity">
    <text evidence="2">Belongs to the autoinducer-2 exporter (AI-2E) (TC 2.A.86) family.</text>
</comment>
<dbReference type="PANTHER" id="PTHR21716">
    <property type="entry name" value="TRANSMEMBRANE PROTEIN"/>
    <property type="match status" value="1"/>
</dbReference>
<reference evidence="7 8" key="1">
    <citation type="submission" date="2018-06" db="EMBL/GenBank/DDBJ databases">
        <authorList>
            <person name="Liu Z.-W."/>
        </authorList>
    </citation>
    <scope>NUCLEOTIDE SEQUENCE [LARGE SCALE GENOMIC DNA]</scope>
    <source>
        <strain evidence="7 8">2b14</strain>
    </source>
</reference>
<protein>
    <submittedName>
        <fullName evidence="7">AI-2E family transporter</fullName>
    </submittedName>
</protein>
<feature type="transmembrane region" description="Helical" evidence="6">
    <location>
        <begin position="34"/>
        <end position="56"/>
    </location>
</feature>
<sequence length="350" mass="38242">MPATYTFAKRVLLAAFIILLTAAGFYLLGKQAYFFLLVFAGVLMAVMFCGITDWIVGKTHMKRGIALLLSVILFFGLLIGAFWLLAPTVGQQIKEMQQTLPQALTSVESWVSSQSWGDKVLDKVPDDLSSMLPKQKTIISGVTGAFSTVLGFLTDFFIVVITALFFASNPKLYTHGFTRLFPVKSRTRVLEVLDACYTTLKLWLVAMLLAMAIIGISTAIGYSLIGLPLAFALAFIAFLFAFIPNIGPWIAGLPALLIGLTEGGQMALYVLLIYGGIQLFESYLITPLIFQKTVDLPPALLLFFQVLLGILLGAMGLLLAAPILAVIMVLVQELYVKDVLEKPQVQKPMS</sequence>
<evidence type="ECO:0000256" key="5">
    <source>
        <dbReference type="ARBA" id="ARBA00023136"/>
    </source>
</evidence>
<dbReference type="GO" id="GO:0055085">
    <property type="term" value="P:transmembrane transport"/>
    <property type="evidence" value="ECO:0007669"/>
    <property type="project" value="TreeGrafter"/>
</dbReference>
<gene>
    <name evidence="7" type="ORF">DP923_13365</name>
</gene>
<feature type="transmembrane region" description="Helical" evidence="6">
    <location>
        <begin position="302"/>
        <end position="331"/>
    </location>
</feature>
<feature type="transmembrane region" description="Helical" evidence="6">
    <location>
        <begin position="138"/>
        <end position="167"/>
    </location>
</feature>
<dbReference type="OrthoDB" id="5761230at2"/>
<keyword evidence="5 6" id="KW-0472">Membrane</keyword>
<evidence type="ECO:0000313" key="8">
    <source>
        <dbReference type="Proteomes" id="UP000251692"/>
    </source>
</evidence>
<accession>A0A364RBN8</accession>
<comment type="subcellular location">
    <subcellularLocation>
        <location evidence="1">Membrane</location>
        <topology evidence="1">Multi-pass membrane protein</topology>
    </subcellularLocation>
</comment>
<evidence type="ECO:0000256" key="6">
    <source>
        <dbReference type="SAM" id="Phobius"/>
    </source>
</evidence>
<reference evidence="7 8" key="2">
    <citation type="submission" date="2018-07" db="EMBL/GenBank/DDBJ databases">
        <title>Pontibacter sp. 2b14 genomic sequence and assembly.</title>
        <authorList>
            <person name="Du Z.-J."/>
        </authorList>
    </citation>
    <scope>NUCLEOTIDE SEQUENCE [LARGE SCALE GENOMIC DNA]</scope>
    <source>
        <strain evidence="7 8">2b14</strain>
    </source>
</reference>
<keyword evidence="3 6" id="KW-0812">Transmembrane</keyword>